<evidence type="ECO:0000313" key="2">
    <source>
        <dbReference type="Proteomes" id="UP000639775"/>
    </source>
</evidence>
<dbReference type="Gene3D" id="3.40.50.1240">
    <property type="entry name" value="Phosphoglycerate mutase-like"/>
    <property type="match status" value="1"/>
</dbReference>
<reference evidence="1" key="1">
    <citation type="submission" date="2020-03" db="EMBL/GenBank/DDBJ databases">
        <title>Roseovarius gahaiensis sp. nov., isolated from Gahai Saline Lake, China.</title>
        <authorList>
            <person name="Sun X."/>
        </authorList>
    </citation>
    <scope>NUCLEOTIDE SEQUENCE</scope>
    <source>
        <strain evidence="1">GH877</strain>
    </source>
</reference>
<dbReference type="GO" id="GO:0005737">
    <property type="term" value="C:cytoplasm"/>
    <property type="evidence" value="ECO:0007669"/>
    <property type="project" value="TreeGrafter"/>
</dbReference>
<dbReference type="RefSeq" id="WP_167194502.1">
    <property type="nucleotide sequence ID" value="NZ_JAAORB010000007.1"/>
</dbReference>
<dbReference type="EMBL" id="JAAORB010000007">
    <property type="protein sequence ID" value="NHQ74054.1"/>
    <property type="molecule type" value="Genomic_DNA"/>
</dbReference>
<proteinExistence type="predicted"/>
<dbReference type="SUPFAM" id="SSF53254">
    <property type="entry name" value="Phosphoglycerate mutase-like"/>
    <property type="match status" value="1"/>
</dbReference>
<comment type="caution">
    <text evidence="1">The sequence shown here is derived from an EMBL/GenBank/DDBJ whole genome shotgun (WGS) entry which is preliminary data.</text>
</comment>
<accession>A0A967BD51</accession>
<dbReference type="InterPro" id="IPR013078">
    <property type="entry name" value="His_Pase_superF_clade-1"/>
</dbReference>
<dbReference type="AlphaFoldDB" id="A0A967BD51"/>
<dbReference type="CDD" id="cd07067">
    <property type="entry name" value="HP_PGM_like"/>
    <property type="match status" value="1"/>
</dbReference>
<dbReference type="PANTHER" id="PTHR48100">
    <property type="entry name" value="BROAD-SPECIFICITY PHOSPHATASE YOR283W-RELATED"/>
    <property type="match status" value="1"/>
</dbReference>
<name>A0A967BD51_9RHOB</name>
<dbReference type="SMART" id="SM00855">
    <property type="entry name" value="PGAM"/>
    <property type="match status" value="1"/>
</dbReference>
<sequence>MSRVFWVRHGPTHAKSMVGWSDLPADLSDHAQVARLEAHLPDDALVISSDLTRATATADAITKGRDRLPHDPDLREIHFGEWELRAFDSVPDPDHLRAFWDTPGDITAPGGESWNQISLRVERAVARLLTAHPGRDIIAVAHFGAILTQVQKALRVTPYEAFGHKIDNLSVTELHLRDDMWQAQAINHLP</sequence>
<keyword evidence="2" id="KW-1185">Reference proteome</keyword>
<gene>
    <name evidence="1" type="ORF">HAT86_06180</name>
</gene>
<dbReference type="InterPro" id="IPR029033">
    <property type="entry name" value="His_PPase_superfam"/>
</dbReference>
<dbReference type="Proteomes" id="UP000639775">
    <property type="component" value="Unassembled WGS sequence"/>
</dbReference>
<dbReference type="PANTHER" id="PTHR48100:SF1">
    <property type="entry name" value="HISTIDINE PHOSPHATASE FAMILY PROTEIN-RELATED"/>
    <property type="match status" value="1"/>
</dbReference>
<dbReference type="GO" id="GO:0016791">
    <property type="term" value="F:phosphatase activity"/>
    <property type="evidence" value="ECO:0007669"/>
    <property type="project" value="TreeGrafter"/>
</dbReference>
<protein>
    <submittedName>
        <fullName evidence="1">Histidine phosphatase family protein</fullName>
    </submittedName>
</protein>
<evidence type="ECO:0000313" key="1">
    <source>
        <dbReference type="EMBL" id="NHQ74054.1"/>
    </source>
</evidence>
<dbReference type="Pfam" id="PF00300">
    <property type="entry name" value="His_Phos_1"/>
    <property type="match status" value="1"/>
</dbReference>
<dbReference type="InterPro" id="IPR050275">
    <property type="entry name" value="PGM_Phosphatase"/>
</dbReference>
<organism evidence="1 2">
    <name type="scientific">Roseovarius gahaiensis</name>
    <dbReference type="NCBI Taxonomy" id="2716691"/>
    <lineage>
        <taxon>Bacteria</taxon>
        <taxon>Pseudomonadati</taxon>
        <taxon>Pseudomonadota</taxon>
        <taxon>Alphaproteobacteria</taxon>
        <taxon>Rhodobacterales</taxon>
        <taxon>Roseobacteraceae</taxon>
        <taxon>Roseovarius</taxon>
    </lineage>
</organism>